<dbReference type="GO" id="GO:0003700">
    <property type="term" value="F:DNA-binding transcription factor activity"/>
    <property type="evidence" value="ECO:0007669"/>
    <property type="project" value="TreeGrafter"/>
</dbReference>
<dbReference type="PROSITE" id="PS51078">
    <property type="entry name" value="ICLR_ED"/>
    <property type="match status" value="1"/>
</dbReference>
<evidence type="ECO:0000313" key="6">
    <source>
        <dbReference type="EMBL" id="GGA54998.1"/>
    </source>
</evidence>
<protein>
    <submittedName>
        <fullName evidence="6">IclR family transcriptional regulator</fullName>
    </submittedName>
</protein>
<keyword evidence="2" id="KW-0238">DNA-binding</keyword>
<dbReference type="Pfam" id="PF09339">
    <property type="entry name" value="HTH_IclR"/>
    <property type="match status" value="1"/>
</dbReference>
<feature type="domain" description="HTH iclR-type" evidence="4">
    <location>
        <begin position="7"/>
        <end position="76"/>
    </location>
</feature>
<dbReference type="InterPro" id="IPR036390">
    <property type="entry name" value="WH_DNA-bd_sf"/>
</dbReference>
<comment type="caution">
    <text evidence="6">The sequence shown here is derived from an EMBL/GenBank/DDBJ whole genome shotgun (WGS) entry which is preliminary data.</text>
</comment>
<dbReference type="InterPro" id="IPR036388">
    <property type="entry name" value="WH-like_DNA-bd_sf"/>
</dbReference>
<dbReference type="Proteomes" id="UP000648801">
    <property type="component" value="Unassembled WGS sequence"/>
</dbReference>
<dbReference type="GO" id="GO:0045892">
    <property type="term" value="P:negative regulation of DNA-templated transcription"/>
    <property type="evidence" value="ECO:0007669"/>
    <property type="project" value="TreeGrafter"/>
</dbReference>
<dbReference type="InterPro" id="IPR005471">
    <property type="entry name" value="Tscrpt_reg_IclR_N"/>
</dbReference>
<evidence type="ECO:0000256" key="3">
    <source>
        <dbReference type="ARBA" id="ARBA00023163"/>
    </source>
</evidence>
<evidence type="ECO:0000259" key="5">
    <source>
        <dbReference type="PROSITE" id="PS51078"/>
    </source>
</evidence>
<dbReference type="InterPro" id="IPR029016">
    <property type="entry name" value="GAF-like_dom_sf"/>
</dbReference>
<name>A0A916RFV5_9BACT</name>
<dbReference type="PANTHER" id="PTHR30136">
    <property type="entry name" value="HELIX-TURN-HELIX TRANSCRIPTIONAL REGULATOR, ICLR FAMILY"/>
    <property type="match status" value="1"/>
</dbReference>
<evidence type="ECO:0000313" key="7">
    <source>
        <dbReference type="Proteomes" id="UP000648801"/>
    </source>
</evidence>
<dbReference type="Gene3D" id="1.10.10.10">
    <property type="entry name" value="Winged helix-like DNA-binding domain superfamily/Winged helix DNA-binding domain"/>
    <property type="match status" value="1"/>
</dbReference>
<dbReference type="SUPFAM" id="SSF46785">
    <property type="entry name" value="Winged helix' DNA-binding domain"/>
    <property type="match status" value="1"/>
</dbReference>
<proteinExistence type="predicted"/>
<evidence type="ECO:0000256" key="2">
    <source>
        <dbReference type="ARBA" id="ARBA00023125"/>
    </source>
</evidence>
<sequence>MQTTKSIPAIERAFAMLEALDSSGHSMNIADLARRLAIPRSTAHAIALTLERCGYITRDASRRNCMLSVKAHRLGREAAPSGQLADIALRPMKSLSAVTQLTAHLAVLDLDQAVYIQKVQGLGLLRFDTHLGKRTNLHCTGVGKILLSYAPLAYQQRFLKQGTFARYTRNTITSGNALRRELAKIAKQSFALDDQEEELDVRCLATPVFSRRGEVIAALSVSGSVAQLNDEWIPAGVELLRRAAHQIGTHSELDLTRNAS</sequence>
<dbReference type="GO" id="GO:0003677">
    <property type="term" value="F:DNA binding"/>
    <property type="evidence" value="ECO:0007669"/>
    <property type="project" value="UniProtKB-KW"/>
</dbReference>
<dbReference type="EMBL" id="BMJB01000001">
    <property type="protein sequence ID" value="GGA54998.1"/>
    <property type="molecule type" value="Genomic_DNA"/>
</dbReference>
<keyword evidence="7" id="KW-1185">Reference proteome</keyword>
<gene>
    <name evidence="6" type="ORF">GCM10011507_02830</name>
</gene>
<dbReference type="SMART" id="SM00346">
    <property type="entry name" value="HTH_ICLR"/>
    <property type="match status" value="1"/>
</dbReference>
<reference evidence="6" key="2">
    <citation type="submission" date="2020-09" db="EMBL/GenBank/DDBJ databases">
        <authorList>
            <person name="Sun Q."/>
            <person name="Zhou Y."/>
        </authorList>
    </citation>
    <scope>NUCLEOTIDE SEQUENCE</scope>
    <source>
        <strain evidence="6">CGMCC 1.15447</strain>
    </source>
</reference>
<dbReference type="RefSeq" id="WP_188757578.1">
    <property type="nucleotide sequence ID" value="NZ_BMJB01000001.1"/>
</dbReference>
<dbReference type="Gene3D" id="3.30.450.40">
    <property type="match status" value="1"/>
</dbReference>
<organism evidence="6 7">
    <name type="scientific">Edaphobacter acidisoli</name>
    <dbReference type="NCBI Taxonomy" id="2040573"/>
    <lineage>
        <taxon>Bacteria</taxon>
        <taxon>Pseudomonadati</taxon>
        <taxon>Acidobacteriota</taxon>
        <taxon>Terriglobia</taxon>
        <taxon>Terriglobales</taxon>
        <taxon>Acidobacteriaceae</taxon>
        <taxon>Edaphobacter</taxon>
    </lineage>
</organism>
<dbReference type="AlphaFoldDB" id="A0A916RFV5"/>
<dbReference type="InterPro" id="IPR050707">
    <property type="entry name" value="HTH_MetabolicPath_Reg"/>
</dbReference>
<dbReference type="SUPFAM" id="SSF55781">
    <property type="entry name" value="GAF domain-like"/>
    <property type="match status" value="1"/>
</dbReference>
<dbReference type="PROSITE" id="PS51077">
    <property type="entry name" value="HTH_ICLR"/>
    <property type="match status" value="1"/>
</dbReference>
<dbReference type="Pfam" id="PF01614">
    <property type="entry name" value="IclR_C"/>
    <property type="match status" value="1"/>
</dbReference>
<dbReference type="InterPro" id="IPR014757">
    <property type="entry name" value="Tscrpt_reg_IclR_C"/>
</dbReference>
<evidence type="ECO:0000256" key="1">
    <source>
        <dbReference type="ARBA" id="ARBA00023015"/>
    </source>
</evidence>
<accession>A0A916RFV5</accession>
<keyword evidence="1" id="KW-0805">Transcription regulation</keyword>
<evidence type="ECO:0000259" key="4">
    <source>
        <dbReference type="PROSITE" id="PS51077"/>
    </source>
</evidence>
<feature type="domain" description="IclR-ED" evidence="5">
    <location>
        <begin position="70"/>
        <end position="253"/>
    </location>
</feature>
<dbReference type="PANTHER" id="PTHR30136:SF24">
    <property type="entry name" value="HTH-TYPE TRANSCRIPTIONAL REPRESSOR ALLR"/>
    <property type="match status" value="1"/>
</dbReference>
<reference evidence="6" key="1">
    <citation type="journal article" date="2014" name="Int. J. Syst. Evol. Microbiol.">
        <title>Complete genome sequence of Corynebacterium casei LMG S-19264T (=DSM 44701T), isolated from a smear-ripened cheese.</title>
        <authorList>
            <consortium name="US DOE Joint Genome Institute (JGI-PGF)"/>
            <person name="Walter F."/>
            <person name="Albersmeier A."/>
            <person name="Kalinowski J."/>
            <person name="Ruckert C."/>
        </authorList>
    </citation>
    <scope>NUCLEOTIDE SEQUENCE</scope>
    <source>
        <strain evidence="6">CGMCC 1.15447</strain>
    </source>
</reference>
<keyword evidence="3" id="KW-0804">Transcription</keyword>